<accession>A0A134CLG7</accession>
<dbReference type="PANTHER" id="PTHR43394:SF1">
    <property type="entry name" value="ATP-BINDING CASSETTE SUB-FAMILY B MEMBER 10, MITOCHONDRIAL"/>
    <property type="match status" value="1"/>
</dbReference>
<dbReference type="Gene3D" id="1.20.1560.10">
    <property type="entry name" value="ABC transporter type 1, transmembrane domain"/>
    <property type="match status" value="1"/>
</dbReference>
<dbReference type="InterPro" id="IPR003593">
    <property type="entry name" value="AAA+_ATPase"/>
</dbReference>
<dbReference type="Pfam" id="PF00005">
    <property type="entry name" value="ABC_tran"/>
    <property type="match status" value="1"/>
</dbReference>
<dbReference type="InterPro" id="IPR011527">
    <property type="entry name" value="ABC1_TM_dom"/>
</dbReference>
<feature type="domain" description="ABC transporter" evidence="10">
    <location>
        <begin position="341"/>
        <end position="575"/>
    </location>
</feature>
<feature type="transmembrane region" description="Helical" evidence="9">
    <location>
        <begin position="20"/>
        <end position="45"/>
    </location>
</feature>
<keyword evidence="6 12" id="KW-0067">ATP-binding</keyword>
<evidence type="ECO:0000256" key="9">
    <source>
        <dbReference type="SAM" id="Phobius"/>
    </source>
</evidence>
<protein>
    <submittedName>
        <fullName evidence="12">ABC transporter, ATP-binding protein</fullName>
    </submittedName>
</protein>
<sequence>MKQYSEWQGYKRLLVFLRPYRIQLLIGVICMALSGASNIVVPWLIKEVIDKVLADKDIYTLNLIALAILVLFALRGFFYFGQRYFMTYVGQRMVNDIRERLYRHLQRLSLSYFDRRKTGTIMSNLTNDVTTLQNVMTNSMVSFVQEFVILIGSLVSMLVLYWKLTLITLMIVPLVIATIRFFGLRLRMAGHDVQGKIADITTLLEEVISSIRIIRSFHREDFEIRRFLKQNDNNFEALMKATKLMAMLTPVIQFLAAIAVTGIIWYGGVSVIRGEMTAGALIAFLIYAINLTNPVRRISEIYGDIQRSLAAADRVFDTLDTESDVNESPQAITLPLVAGKIEFSHVFFSYDAKHMALQDFNLTIQPGEVVALVGPSGAGKSTVANLLPRFYDVTAGCVKIDDIDVRDVTYASLRNQIGLVPQETVLFNASIRENILYGRLDATETEIIEAAKAANAHQFIMQLPQGYDTVVGDRGSSLSGGQRQRISIARAILKNPRILILDEATSALDTKSEKIVQAALDRLMKDRTAVVIAHRLSTVRNADYIAVIEGGRIVEWGKHQALLAKQGVYARLYAVQFQGEVGVATDERE</sequence>
<dbReference type="CDD" id="cd03251">
    <property type="entry name" value="ABCC_MsbA"/>
    <property type="match status" value="1"/>
</dbReference>
<evidence type="ECO:0000256" key="4">
    <source>
        <dbReference type="ARBA" id="ARBA00022692"/>
    </source>
</evidence>
<dbReference type="GO" id="GO:0005886">
    <property type="term" value="C:plasma membrane"/>
    <property type="evidence" value="ECO:0007669"/>
    <property type="project" value="UniProtKB-SubCell"/>
</dbReference>
<evidence type="ECO:0000313" key="12">
    <source>
        <dbReference type="EMBL" id="KXB92977.1"/>
    </source>
</evidence>
<evidence type="ECO:0000256" key="6">
    <source>
        <dbReference type="ARBA" id="ARBA00022840"/>
    </source>
</evidence>
<dbReference type="RefSeq" id="WP_062484964.1">
    <property type="nucleotide sequence ID" value="NZ_KQ960927.1"/>
</dbReference>
<evidence type="ECO:0000256" key="3">
    <source>
        <dbReference type="ARBA" id="ARBA00022475"/>
    </source>
</evidence>
<gene>
    <name evidence="12" type="ORF">HMPREF3182_00208</name>
</gene>
<evidence type="ECO:0000256" key="8">
    <source>
        <dbReference type="ARBA" id="ARBA00023136"/>
    </source>
</evidence>
<dbReference type="FunFam" id="3.40.50.300:FF:000218">
    <property type="entry name" value="Multidrug ABC transporter ATP-binding protein"/>
    <property type="match status" value="1"/>
</dbReference>
<dbReference type="InterPro" id="IPR003439">
    <property type="entry name" value="ABC_transporter-like_ATP-bd"/>
</dbReference>
<dbReference type="GO" id="GO:0016887">
    <property type="term" value="F:ATP hydrolysis activity"/>
    <property type="evidence" value="ECO:0007669"/>
    <property type="project" value="InterPro"/>
</dbReference>
<dbReference type="CDD" id="cd18552">
    <property type="entry name" value="ABC_6TM_MsbA_like"/>
    <property type="match status" value="1"/>
</dbReference>
<keyword evidence="8 9" id="KW-0472">Membrane</keyword>
<feature type="transmembrane region" description="Helical" evidence="9">
    <location>
        <begin position="167"/>
        <end position="186"/>
    </location>
</feature>
<comment type="subcellular location">
    <subcellularLocation>
        <location evidence="1">Cell membrane</location>
        <topology evidence="1">Multi-pass membrane protein</topology>
    </subcellularLocation>
</comment>
<dbReference type="PATRIC" id="fig|1588748.3.peg.202"/>
<dbReference type="GO" id="GO:0015421">
    <property type="term" value="F:ABC-type oligopeptide transporter activity"/>
    <property type="evidence" value="ECO:0007669"/>
    <property type="project" value="TreeGrafter"/>
</dbReference>
<dbReference type="PROSITE" id="PS50929">
    <property type="entry name" value="ABC_TM1F"/>
    <property type="match status" value="1"/>
</dbReference>
<keyword evidence="2" id="KW-0813">Transport</keyword>
<keyword evidence="7 9" id="KW-1133">Transmembrane helix</keyword>
<dbReference type="PANTHER" id="PTHR43394">
    <property type="entry name" value="ATP-DEPENDENT PERMEASE MDL1, MITOCHONDRIAL"/>
    <property type="match status" value="1"/>
</dbReference>
<evidence type="ECO:0000259" key="11">
    <source>
        <dbReference type="PROSITE" id="PS50929"/>
    </source>
</evidence>
<dbReference type="SMART" id="SM00382">
    <property type="entry name" value="AAA"/>
    <property type="match status" value="1"/>
</dbReference>
<evidence type="ECO:0000259" key="10">
    <source>
        <dbReference type="PROSITE" id="PS50893"/>
    </source>
</evidence>
<dbReference type="GO" id="GO:0005524">
    <property type="term" value="F:ATP binding"/>
    <property type="evidence" value="ECO:0007669"/>
    <property type="project" value="UniProtKB-KW"/>
</dbReference>
<dbReference type="Pfam" id="PF00664">
    <property type="entry name" value="ABC_membrane"/>
    <property type="match status" value="1"/>
</dbReference>
<dbReference type="SUPFAM" id="SSF52540">
    <property type="entry name" value="P-loop containing nucleoside triphosphate hydrolases"/>
    <property type="match status" value="1"/>
</dbReference>
<feature type="transmembrane region" description="Helical" evidence="9">
    <location>
        <begin position="143"/>
        <end position="161"/>
    </location>
</feature>
<dbReference type="SUPFAM" id="SSF90123">
    <property type="entry name" value="ABC transporter transmembrane region"/>
    <property type="match status" value="1"/>
</dbReference>
<dbReference type="InterPro" id="IPR036640">
    <property type="entry name" value="ABC1_TM_sf"/>
</dbReference>
<dbReference type="EMBL" id="LSDT01000004">
    <property type="protein sequence ID" value="KXB92977.1"/>
    <property type="molecule type" value="Genomic_DNA"/>
</dbReference>
<dbReference type="Gene3D" id="3.40.50.300">
    <property type="entry name" value="P-loop containing nucleotide triphosphate hydrolases"/>
    <property type="match status" value="1"/>
</dbReference>
<keyword evidence="5" id="KW-0547">Nucleotide-binding</keyword>
<evidence type="ECO:0000256" key="1">
    <source>
        <dbReference type="ARBA" id="ARBA00004651"/>
    </source>
</evidence>
<keyword evidence="3" id="KW-1003">Cell membrane</keyword>
<feature type="domain" description="ABC transmembrane type-1" evidence="11">
    <location>
        <begin position="25"/>
        <end position="307"/>
    </location>
</feature>
<keyword evidence="4 9" id="KW-0812">Transmembrane</keyword>
<reference evidence="13" key="1">
    <citation type="submission" date="2016-01" db="EMBL/GenBank/DDBJ databases">
        <authorList>
            <person name="Mitreva M."/>
            <person name="Pepin K.H."/>
            <person name="Mihindukulasuriya K.A."/>
            <person name="Fulton R."/>
            <person name="Fronick C."/>
            <person name="O'Laughlin M."/>
            <person name="Miner T."/>
            <person name="Herter B."/>
            <person name="Rosa B.A."/>
            <person name="Cordes M."/>
            <person name="Tomlinson C."/>
            <person name="Wollam A."/>
            <person name="Palsikar V.B."/>
            <person name="Mardis E.R."/>
            <person name="Wilson R.K."/>
        </authorList>
    </citation>
    <scope>NUCLEOTIDE SEQUENCE [LARGE SCALE GENOMIC DNA]</scope>
    <source>
        <strain evidence="13">KA00182</strain>
    </source>
</reference>
<feature type="transmembrane region" description="Helical" evidence="9">
    <location>
        <begin position="244"/>
        <end position="265"/>
    </location>
</feature>
<dbReference type="GO" id="GO:0090374">
    <property type="term" value="P:oligopeptide export from mitochondrion"/>
    <property type="evidence" value="ECO:0007669"/>
    <property type="project" value="TreeGrafter"/>
</dbReference>
<feature type="transmembrane region" description="Helical" evidence="9">
    <location>
        <begin position="271"/>
        <end position="289"/>
    </location>
</feature>
<dbReference type="STRING" id="1588748.HMPREF3182_00208"/>
<dbReference type="FunFam" id="1.20.1560.10:FF:000011">
    <property type="entry name" value="Multidrug ABC transporter ATP-binding protein"/>
    <property type="match status" value="1"/>
</dbReference>
<evidence type="ECO:0000256" key="7">
    <source>
        <dbReference type="ARBA" id="ARBA00022989"/>
    </source>
</evidence>
<name>A0A134CLG7_9FIRM</name>
<comment type="caution">
    <text evidence="12">The sequence shown here is derived from an EMBL/GenBank/DDBJ whole genome shotgun (WGS) entry which is preliminary data.</text>
</comment>
<dbReference type="InterPro" id="IPR027417">
    <property type="entry name" value="P-loop_NTPase"/>
</dbReference>
<feature type="transmembrane region" description="Helical" evidence="9">
    <location>
        <begin position="57"/>
        <end position="78"/>
    </location>
</feature>
<dbReference type="PROSITE" id="PS00211">
    <property type="entry name" value="ABC_TRANSPORTER_1"/>
    <property type="match status" value="1"/>
</dbReference>
<evidence type="ECO:0000313" key="13">
    <source>
        <dbReference type="Proteomes" id="UP000070160"/>
    </source>
</evidence>
<dbReference type="InterPro" id="IPR039421">
    <property type="entry name" value="Type_1_exporter"/>
</dbReference>
<dbReference type="Proteomes" id="UP000070160">
    <property type="component" value="Unassembled WGS sequence"/>
</dbReference>
<dbReference type="PROSITE" id="PS50893">
    <property type="entry name" value="ABC_TRANSPORTER_2"/>
    <property type="match status" value="1"/>
</dbReference>
<evidence type="ECO:0000256" key="5">
    <source>
        <dbReference type="ARBA" id="ARBA00022741"/>
    </source>
</evidence>
<dbReference type="AlphaFoldDB" id="A0A134CLG7"/>
<evidence type="ECO:0000256" key="2">
    <source>
        <dbReference type="ARBA" id="ARBA00022448"/>
    </source>
</evidence>
<organism evidence="12 13">
    <name type="scientific">Megasphaera hutchinsoni</name>
    <dbReference type="NCBI Taxonomy" id="1588748"/>
    <lineage>
        <taxon>Bacteria</taxon>
        <taxon>Bacillati</taxon>
        <taxon>Bacillota</taxon>
        <taxon>Negativicutes</taxon>
        <taxon>Veillonellales</taxon>
        <taxon>Veillonellaceae</taxon>
        <taxon>Megasphaera</taxon>
    </lineage>
</organism>
<dbReference type="InterPro" id="IPR017871">
    <property type="entry name" value="ABC_transporter-like_CS"/>
</dbReference>
<proteinExistence type="predicted"/>
<keyword evidence="13" id="KW-1185">Reference proteome</keyword>